<dbReference type="InterPro" id="IPR050238">
    <property type="entry name" value="DNA_Rep/Repair_Clamp_Loader"/>
</dbReference>
<keyword evidence="1" id="KW-0548">Nucleotidyltransferase</keyword>
<protein>
    <submittedName>
        <fullName evidence="1">DNA-directed DNA polymerase</fullName>
        <ecNumber evidence="1">2.7.7.7</ecNumber>
    </submittedName>
</protein>
<dbReference type="PANTHER" id="PTHR11669">
    <property type="entry name" value="REPLICATION FACTOR C / DNA POLYMERASE III GAMMA-TAU SUBUNIT"/>
    <property type="match status" value="1"/>
</dbReference>
<gene>
    <name evidence="1" type="ordered locus">TEQUI_1427</name>
</gene>
<dbReference type="SUPFAM" id="SSF52540">
    <property type="entry name" value="P-loop containing nucleoside triphosphate hydrolases"/>
    <property type="match status" value="1"/>
</dbReference>
<accession>A0A654KIR3</accession>
<dbReference type="GO" id="GO:0009360">
    <property type="term" value="C:DNA polymerase III complex"/>
    <property type="evidence" value="ECO:0007669"/>
    <property type="project" value="TreeGrafter"/>
</dbReference>
<reference evidence="1 2" key="1">
    <citation type="journal article" date="2011" name="J. Bacteriol.">
        <title>Genome sequence of Taylorella equigenitalis MCE9, the causative agent of contagious equine metritis.</title>
        <authorList>
            <person name="Hebert L."/>
            <person name="Moumen B."/>
            <person name="Duquesne F."/>
            <person name="Breuil M.F."/>
            <person name="Laugier C."/>
            <person name="Batto J.M."/>
            <person name="Renault P."/>
            <person name="Petry S."/>
        </authorList>
    </citation>
    <scope>NUCLEOTIDE SEQUENCE [LARGE SCALE GENOMIC DNA]</scope>
    <source>
        <strain evidence="1 2">MCE9</strain>
    </source>
</reference>
<sequence length="347" mass="39418">MEVKEFYPWHLDIAKIWIQSKDRFSHAWLIYGQEGIGKFDFCLTAAKTILCKNANPFACNCCSSCHLMDKGNHIDFRVVVPESLREHYQISNKELEEYSSFNPSTGGKPSLEIKIDQIRELEEFFTLSPSLGSSKVIVLGPVETLNQASSNSLLKILEEPLGDTVFLLFTHAIQKVLPTILSRCQRLSLPIPTPEVATDWLIEKGLQNANELLLMASGAPLKALELSSSEYEPVHFWISDFIENLNFGTQIDYDFFVDKLDKIPNTQWVNSLQSLVADLLLSINGLEVRFYKSLEGEIRSIATKSSALKLTDLWKYLIDRQRLSSHPLNKKLFIHSCLQKVYICVGK</sequence>
<dbReference type="AlphaFoldDB" id="A0A654KIR3"/>
<dbReference type="InterPro" id="IPR027417">
    <property type="entry name" value="P-loop_NTPase"/>
</dbReference>
<dbReference type="GO" id="GO:0003887">
    <property type="term" value="F:DNA-directed DNA polymerase activity"/>
    <property type="evidence" value="ECO:0007669"/>
    <property type="project" value="UniProtKB-KW"/>
</dbReference>
<dbReference type="EC" id="2.7.7.7" evidence="1"/>
<organism evidence="1 2">
    <name type="scientific">Taylorella equigenitalis (strain MCE9)</name>
    <dbReference type="NCBI Taxonomy" id="937774"/>
    <lineage>
        <taxon>Bacteria</taxon>
        <taxon>Pseudomonadati</taxon>
        <taxon>Pseudomonadota</taxon>
        <taxon>Betaproteobacteria</taxon>
        <taxon>Burkholderiales</taxon>
        <taxon>Alcaligenaceae</taxon>
        <taxon>Taylorella</taxon>
    </lineage>
</organism>
<dbReference type="GO" id="GO:0006261">
    <property type="term" value="P:DNA-templated DNA replication"/>
    <property type="evidence" value="ECO:0007669"/>
    <property type="project" value="TreeGrafter"/>
</dbReference>
<dbReference type="Pfam" id="PF13177">
    <property type="entry name" value="DNA_pol3_delta2"/>
    <property type="match status" value="1"/>
</dbReference>
<dbReference type="GO" id="GO:0008408">
    <property type="term" value="F:3'-5' exonuclease activity"/>
    <property type="evidence" value="ECO:0007669"/>
    <property type="project" value="InterPro"/>
</dbReference>
<dbReference type="InterPro" id="IPR004622">
    <property type="entry name" value="DNA_pol_HolB"/>
</dbReference>
<name>A0A654KIR3_TAYEM</name>
<proteinExistence type="predicted"/>
<dbReference type="KEGG" id="teq:TEQUI_1427"/>
<dbReference type="EMBL" id="CP002456">
    <property type="protein sequence ID" value="ADU92341.1"/>
    <property type="molecule type" value="Genomic_DNA"/>
</dbReference>
<dbReference type="Gene3D" id="3.40.50.300">
    <property type="entry name" value="P-loop containing nucleotide triphosphate hydrolases"/>
    <property type="match status" value="1"/>
</dbReference>
<evidence type="ECO:0000313" key="1">
    <source>
        <dbReference type="EMBL" id="ADU92341.1"/>
    </source>
</evidence>
<dbReference type="NCBIfam" id="TIGR00678">
    <property type="entry name" value="holB"/>
    <property type="match status" value="1"/>
</dbReference>
<keyword evidence="1" id="KW-0808">Transferase</keyword>
<dbReference type="Proteomes" id="UP000007472">
    <property type="component" value="Chromosome"/>
</dbReference>
<evidence type="ECO:0000313" key="2">
    <source>
        <dbReference type="Proteomes" id="UP000007472"/>
    </source>
</evidence>
<dbReference type="PANTHER" id="PTHR11669:SF8">
    <property type="entry name" value="DNA POLYMERASE III SUBUNIT DELTA"/>
    <property type="match status" value="1"/>
</dbReference>
<keyword evidence="1" id="KW-0239">DNA-directed DNA polymerase</keyword>